<evidence type="ECO:0000256" key="1">
    <source>
        <dbReference type="ARBA" id="ARBA00002486"/>
    </source>
</evidence>
<dbReference type="SUPFAM" id="SSF53067">
    <property type="entry name" value="Actin-like ATPase domain"/>
    <property type="match status" value="1"/>
</dbReference>
<dbReference type="PANTHER" id="PTHR18964:SF149">
    <property type="entry name" value="BIFUNCTIONAL UDP-N-ACETYLGLUCOSAMINE 2-EPIMERASE_N-ACETYLMANNOSAMINE KINASE"/>
    <property type="match status" value="1"/>
</dbReference>
<organism evidence="4 5">
    <name type="scientific">Enterococcus pallens ATCC BAA-351</name>
    <dbReference type="NCBI Taxonomy" id="1158607"/>
    <lineage>
        <taxon>Bacteria</taxon>
        <taxon>Bacillati</taxon>
        <taxon>Bacillota</taxon>
        <taxon>Bacilli</taxon>
        <taxon>Lactobacillales</taxon>
        <taxon>Enterococcaceae</taxon>
        <taxon>Enterococcus</taxon>
    </lineage>
</organism>
<dbReference type="RefSeq" id="WP_010757663.1">
    <property type="nucleotide sequence ID" value="NZ_ASWD01000001.1"/>
</dbReference>
<dbReference type="GO" id="GO:0042732">
    <property type="term" value="P:D-xylose metabolic process"/>
    <property type="evidence" value="ECO:0007669"/>
    <property type="project" value="UniProtKB-KW"/>
</dbReference>
<dbReference type="Pfam" id="PF00480">
    <property type="entry name" value="ROK"/>
    <property type="match status" value="1"/>
</dbReference>
<evidence type="ECO:0000256" key="3">
    <source>
        <dbReference type="ARBA" id="ARBA00022629"/>
    </source>
</evidence>
<dbReference type="CDD" id="cd23763">
    <property type="entry name" value="ASKHA_ATPase_ROK"/>
    <property type="match status" value="1"/>
</dbReference>
<dbReference type="InterPro" id="IPR036390">
    <property type="entry name" value="WH_DNA-bd_sf"/>
</dbReference>
<evidence type="ECO:0008006" key="6">
    <source>
        <dbReference type="Google" id="ProtNLM"/>
    </source>
</evidence>
<dbReference type="PATRIC" id="fig|1158607.3.peg.2663"/>
<dbReference type="Gene3D" id="3.30.420.40">
    <property type="match status" value="2"/>
</dbReference>
<reference evidence="4 5" key="1">
    <citation type="submission" date="2013-02" db="EMBL/GenBank/DDBJ databases">
        <title>The Genome Sequence of Enterococcus pallens BAA-351.</title>
        <authorList>
            <consortium name="The Broad Institute Genome Sequencing Platform"/>
            <consortium name="The Broad Institute Genome Sequencing Center for Infectious Disease"/>
            <person name="Earl A.M."/>
            <person name="Gilmore M.S."/>
            <person name="Lebreton F."/>
            <person name="Walker B."/>
            <person name="Young S.K."/>
            <person name="Zeng Q."/>
            <person name="Gargeya S."/>
            <person name="Fitzgerald M."/>
            <person name="Haas B."/>
            <person name="Abouelleil A."/>
            <person name="Alvarado L."/>
            <person name="Arachchi H.M."/>
            <person name="Berlin A.M."/>
            <person name="Chapman S.B."/>
            <person name="Dewar J."/>
            <person name="Goldberg J."/>
            <person name="Griggs A."/>
            <person name="Gujja S."/>
            <person name="Hansen M."/>
            <person name="Howarth C."/>
            <person name="Imamovic A."/>
            <person name="Larimer J."/>
            <person name="McCowan C."/>
            <person name="Murphy C."/>
            <person name="Neiman D."/>
            <person name="Pearson M."/>
            <person name="Priest M."/>
            <person name="Roberts A."/>
            <person name="Saif S."/>
            <person name="Shea T."/>
            <person name="Sisk P."/>
            <person name="Sykes S."/>
            <person name="Wortman J."/>
            <person name="Nusbaum C."/>
            <person name="Birren B."/>
        </authorList>
    </citation>
    <scope>NUCLEOTIDE SEQUENCE [LARGE SCALE GENOMIC DNA]</scope>
    <source>
        <strain evidence="4 5">ATCC BAA-351</strain>
    </source>
</reference>
<keyword evidence="3" id="KW-0859">Xylose metabolism</keyword>
<dbReference type="InterPro" id="IPR043129">
    <property type="entry name" value="ATPase_NBD"/>
</dbReference>
<name>R2SYG7_9ENTE</name>
<keyword evidence="5" id="KW-1185">Reference proteome</keyword>
<gene>
    <name evidence="4" type="ORF">UAU_02676</name>
</gene>
<dbReference type="SUPFAM" id="SSF46785">
    <property type="entry name" value="Winged helix' DNA-binding domain"/>
    <property type="match status" value="1"/>
</dbReference>
<evidence type="ECO:0000313" key="4">
    <source>
        <dbReference type="EMBL" id="EOH93034.1"/>
    </source>
</evidence>
<comment type="function">
    <text evidence="1">Transcriptional repressor of xylose-utilizing enzymes.</text>
</comment>
<dbReference type="Proteomes" id="UP000013782">
    <property type="component" value="Unassembled WGS sequence"/>
</dbReference>
<evidence type="ECO:0000313" key="5">
    <source>
        <dbReference type="Proteomes" id="UP000013782"/>
    </source>
</evidence>
<comment type="similarity">
    <text evidence="2">Belongs to the ROK (NagC/XylR) family.</text>
</comment>
<dbReference type="STRING" id="160454.RV10_GL003886"/>
<sequence length="333" mass="37414">MKSQKPNDLKQHNVQAIRKLLSQQPNGLTKSEIAQSISLSVVTTNKLISEMLETEEVITLQKPVTTGGRKALAYKLNPNYRYLLTIQFLEQAKQPIALFTLSTIEQEAIFQQTLPMLQDDGQEIVATVRNILQRYPKTAVISIGIPGVEIEGIFQIIDFPSISKADLRNALSRETNLPILIENDINAATFGFSKLNGTHDIVAGLYFLENYAPGSGLVIKDTIFRGANGLSGELKHLSYFEKLTFPITKEAQIIQLAEQSLRTIISLYDPQQIVIFDTEHLLSADHLDQLRRQLEKVFPYGYLPHLILHNDLSTYYLKGLNELAVKVIQESPV</sequence>
<dbReference type="PANTHER" id="PTHR18964">
    <property type="entry name" value="ROK (REPRESSOR, ORF, KINASE) FAMILY"/>
    <property type="match status" value="1"/>
</dbReference>
<proteinExistence type="inferred from homology"/>
<dbReference type="InterPro" id="IPR000600">
    <property type="entry name" value="ROK"/>
</dbReference>
<dbReference type="InterPro" id="IPR036388">
    <property type="entry name" value="WH-like_DNA-bd_sf"/>
</dbReference>
<dbReference type="EMBL" id="AJAQ01000018">
    <property type="protein sequence ID" value="EOH93034.1"/>
    <property type="molecule type" value="Genomic_DNA"/>
</dbReference>
<dbReference type="eggNOG" id="COG1940">
    <property type="taxonomic scope" value="Bacteria"/>
</dbReference>
<protein>
    <recommendedName>
        <fullName evidence="6">ROK family protein</fullName>
    </recommendedName>
</protein>
<dbReference type="HOGENOM" id="CLU_067512_0_0_9"/>
<comment type="caution">
    <text evidence="4">The sequence shown here is derived from an EMBL/GenBank/DDBJ whole genome shotgun (WGS) entry which is preliminary data.</text>
</comment>
<keyword evidence="3" id="KW-0119">Carbohydrate metabolism</keyword>
<accession>R2SYG7</accession>
<dbReference type="AlphaFoldDB" id="R2SYG7"/>
<dbReference type="Gene3D" id="1.10.10.10">
    <property type="entry name" value="Winged helix-like DNA-binding domain superfamily/Winged helix DNA-binding domain"/>
    <property type="match status" value="1"/>
</dbReference>
<evidence type="ECO:0000256" key="2">
    <source>
        <dbReference type="ARBA" id="ARBA00006479"/>
    </source>
</evidence>